<protein>
    <recommendedName>
        <fullName evidence="3">DUF2249 domain-containing protein</fullName>
    </recommendedName>
</protein>
<gene>
    <name evidence="1" type="ORF">ASUIS_0423</name>
</gene>
<dbReference type="EMBL" id="CP032100">
    <property type="protein sequence ID" value="AXX88930.1"/>
    <property type="molecule type" value="Genomic_DNA"/>
</dbReference>
<accession>A0AAD0SP32</accession>
<proteinExistence type="predicted"/>
<dbReference type="Proteomes" id="UP000263040">
    <property type="component" value="Chromosome"/>
</dbReference>
<dbReference type="AlphaFoldDB" id="A0AAD0SP32"/>
<evidence type="ECO:0000313" key="2">
    <source>
        <dbReference type="Proteomes" id="UP000263040"/>
    </source>
</evidence>
<sequence length="108" mass="12302">MNIPASAKQIEVVNSTVPFYEDENYYYFDTSSTAVPEPMINAVAGLELLNENKKLIMINHKIPMGLFPKIEAYFDYEVEELEDGNVKITFSKKEKLVPKLDFDTKCSG</sequence>
<evidence type="ECO:0008006" key="3">
    <source>
        <dbReference type="Google" id="ProtNLM"/>
    </source>
</evidence>
<reference evidence="1 2" key="1">
    <citation type="submission" date="2018-08" db="EMBL/GenBank/DDBJ databases">
        <title>Complete genome of the Arcobacter suis type strain LMG 26152.</title>
        <authorList>
            <person name="Miller W.G."/>
            <person name="Yee E."/>
            <person name="Bono J.L."/>
        </authorList>
    </citation>
    <scope>NUCLEOTIDE SEQUENCE [LARGE SCALE GENOMIC DNA]</scope>
    <source>
        <strain evidence="1 2">CECT 7833</strain>
    </source>
</reference>
<name>A0AAD0SP32_9BACT</name>
<organism evidence="1 2">
    <name type="scientific">Arcobacter suis CECT 7833</name>
    <dbReference type="NCBI Taxonomy" id="663365"/>
    <lineage>
        <taxon>Bacteria</taxon>
        <taxon>Pseudomonadati</taxon>
        <taxon>Campylobacterota</taxon>
        <taxon>Epsilonproteobacteria</taxon>
        <taxon>Campylobacterales</taxon>
        <taxon>Arcobacteraceae</taxon>
        <taxon>Arcobacter</taxon>
    </lineage>
</organism>
<dbReference type="RefSeq" id="WP_118885496.1">
    <property type="nucleotide sequence ID" value="NZ_CP032100.1"/>
</dbReference>
<evidence type="ECO:0000313" key="1">
    <source>
        <dbReference type="EMBL" id="AXX88930.1"/>
    </source>
</evidence>
<dbReference type="KEGG" id="asui:ASUIS_0423"/>
<keyword evidence="2" id="KW-1185">Reference proteome</keyword>